<evidence type="ECO:0000313" key="1">
    <source>
        <dbReference type="EMBL" id="MCM5680561.1"/>
    </source>
</evidence>
<protein>
    <submittedName>
        <fullName evidence="1">Pentapeptide repeat-containing protein</fullName>
    </submittedName>
</protein>
<comment type="caution">
    <text evidence="1">The sequence shown here is derived from an EMBL/GenBank/DDBJ whole genome shotgun (WGS) entry which is preliminary data.</text>
</comment>
<dbReference type="EMBL" id="JAMKFE010000007">
    <property type="protein sequence ID" value="MCM5680561.1"/>
    <property type="molecule type" value="Genomic_DNA"/>
</dbReference>
<accession>A0ABT0YPC1</accession>
<gene>
    <name evidence="1" type="ORF">M8A51_13595</name>
</gene>
<dbReference type="Pfam" id="PF00805">
    <property type="entry name" value="Pentapeptide"/>
    <property type="match status" value="2"/>
</dbReference>
<dbReference type="InterPro" id="IPR051082">
    <property type="entry name" value="Pentapeptide-BTB/POZ_domain"/>
</dbReference>
<reference evidence="1" key="1">
    <citation type="submission" date="2022-05" db="EMBL/GenBank/DDBJ databases">
        <title>Schlegelella sp. nov., isolated from mangrove soil.</title>
        <authorList>
            <person name="Liu Y."/>
            <person name="Ge X."/>
            <person name="Liu W."/>
        </authorList>
    </citation>
    <scope>NUCLEOTIDE SEQUENCE</scope>
    <source>
        <strain evidence="1">S2-27</strain>
    </source>
</reference>
<dbReference type="Gene3D" id="2.160.20.80">
    <property type="entry name" value="E3 ubiquitin-protein ligase SopA"/>
    <property type="match status" value="1"/>
</dbReference>
<sequence length="352" mass="39553">MEPSESWDTEERRKALLHAILSPKELIAVKNRWETDATYRSLLRAIIEDLPGEEWYANSPKILHQWEKLETCDCRGLRLEGKAFGKICFSGYDLSHSSFKGSTFHKTYLQGAILSDADFSGSVFDRTHTIPLYGTHVNFSDSRFVVISANESDISLSNFQRCTFERMHFTGSQLRDNDFRWLNSVNSDFSSCELQRARFDFSEHIGSEFTGARLNGSSFVSAALKECDMRGVDFRGADLSTARLIGGRFGNTMCKGGHVQSVFDDTPENRRVVAASGADGVNNIVWSPVENVTHLRGRAVAGDRCPCSGFWFTPAKVGSRRYFSEGDMMPTVKSDFGSVIWQWDQNQSPPTL</sequence>
<evidence type="ECO:0000313" key="2">
    <source>
        <dbReference type="Proteomes" id="UP001165541"/>
    </source>
</evidence>
<keyword evidence="2" id="KW-1185">Reference proteome</keyword>
<dbReference type="RefSeq" id="WP_251779013.1">
    <property type="nucleotide sequence ID" value="NZ_JAMKFE010000007.1"/>
</dbReference>
<dbReference type="PANTHER" id="PTHR14136">
    <property type="entry name" value="BTB_POZ DOMAIN-CONTAINING PROTEIN KCTD9"/>
    <property type="match status" value="1"/>
</dbReference>
<dbReference type="PANTHER" id="PTHR14136:SF17">
    <property type="entry name" value="BTB_POZ DOMAIN-CONTAINING PROTEIN KCTD9"/>
    <property type="match status" value="1"/>
</dbReference>
<name>A0ABT0YPC1_9BURK</name>
<dbReference type="SUPFAM" id="SSF141571">
    <property type="entry name" value="Pentapeptide repeat-like"/>
    <property type="match status" value="1"/>
</dbReference>
<proteinExistence type="predicted"/>
<dbReference type="Proteomes" id="UP001165541">
    <property type="component" value="Unassembled WGS sequence"/>
</dbReference>
<dbReference type="InterPro" id="IPR001646">
    <property type="entry name" value="5peptide_repeat"/>
</dbReference>
<organism evidence="1 2">
    <name type="scientific">Caldimonas mangrovi</name>
    <dbReference type="NCBI Taxonomy" id="2944811"/>
    <lineage>
        <taxon>Bacteria</taxon>
        <taxon>Pseudomonadati</taxon>
        <taxon>Pseudomonadota</taxon>
        <taxon>Betaproteobacteria</taxon>
        <taxon>Burkholderiales</taxon>
        <taxon>Sphaerotilaceae</taxon>
        <taxon>Caldimonas</taxon>
    </lineage>
</organism>